<proteinExistence type="predicted"/>
<name>A0ABT9SWU9_9GAMM</name>
<dbReference type="EMBL" id="JAUSSK010000002">
    <property type="protein sequence ID" value="MDQ0009479.1"/>
    <property type="molecule type" value="Genomic_DNA"/>
</dbReference>
<dbReference type="Proteomes" id="UP001237737">
    <property type="component" value="Unassembled WGS sequence"/>
</dbReference>
<sequence>MKNPLPMLALVALPFLGFAGNAHALAQNATSHKYFDENGALVGQDIRLCSALSYHAGNTHTAYLITEETNCIGNPGLDYIVPNTIITSYTLPGFLSISTACGVAECEHAGVAEPSRLLDKGWTWTNP</sequence>
<evidence type="ECO:0000313" key="3">
    <source>
        <dbReference type="Proteomes" id="UP001237737"/>
    </source>
</evidence>
<protein>
    <submittedName>
        <fullName evidence="2">Uncharacterized protein</fullName>
    </submittedName>
</protein>
<dbReference type="RefSeq" id="WP_306848898.1">
    <property type="nucleotide sequence ID" value="NZ_JAUSSK010000002.1"/>
</dbReference>
<keyword evidence="1" id="KW-0732">Signal</keyword>
<feature type="chain" id="PRO_5046156470" evidence="1">
    <location>
        <begin position="25"/>
        <end position="127"/>
    </location>
</feature>
<comment type="caution">
    <text evidence="2">The sequence shown here is derived from an EMBL/GenBank/DDBJ whole genome shotgun (WGS) entry which is preliminary data.</text>
</comment>
<gene>
    <name evidence="2" type="ORF">J2T07_001656</name>
</gene>
<organism evidence="2 3">
    <name type="scientific">Luteibacter jiangsuensis</name>
    <dbReference type="NCBI Taxonomy" id="637577"/>
    <lineage>
        <taxon>Bacteria</taxon>
        <taxon>Pseudomonadati</taxon>
        <taxon>Pseudomonadota</taxon>
        <taxon>Gammaproteobacteria</taxon>
        <taxon>Lysobacterales</taxon>
        <taxon>Rhodanobacteraceae</taxon>
        <taxon>Luteibacter</taxon>
    </lineage>
</organism>
<feature type="signal peptide" evidence="1">
    <location>
        <begin position="1"/>
        <end position="24"/>
    </location>
</feature>
<reference evidence="2 3" key="1">
    <citation type="submission" date="2023-07" db="EMBL/GenBank/DDBJ databases">
        <title>Sorghum-associated microbial communities from plants grown in Nebraska, USA.</title>
        <authorList>
            <person name="Schachtman D."/>
        </authorList>
    </citation>
    <scope>NUCLEOTIDE SEQUENCE [LARGE SCALE GENOMIC DNA]</scope>
    <source>
        <strain evidence="2 3">CC60</strain>
    </source>
</reference>
<accession>A0ABT9SWU9</accession>
<evidence type="ECO:0000256" key="1">
    <source>
        <dbReference type="SAM" id="SignalP"/>
    </source>
</evidence>
<keyword evidence="3" id="KW-1185">Reference proteome</keyword>
<evidence type="ECO:0000313" key="2">
    <source>
        <dbReference type="EMBL" id="MDQ0009479.1"/>
    </source>
</evidence>